<protein>
    <submittedName>
        <fullName evidence="3">DUF418 domain-containing protein</fullName>
    </submittedName>
</protein>
<evidence type="ECO:0000259" key="2">
    <source>
        <dbReference type="Pfam" id="PF04235"/>
    </source>
</evidence>
<feature type="transmembrane region" description="Helical" evidence="1">
    <location>
        <begin position="155"/>
        <end position="185"/>
    </location>
</feature>
<accession>A0A6A9V253</accession>
<dbReference type="InterPro" id="IPR052529">
    <property type="entry name" value="Bact_Transport_Assoc"/>
</dbReference>
<proteinExistence type="predicted"/>
<feature type="transmembrane region" description="Helical" evidence="1">
    <location>
        <begin position="216"/>
        <end position="240"/>
    </location>
</feature>
<keyword evidence="4" id="KW-1185">Reference proteome</keyword>
<dbReference type="PANTHER" id="PTHR30590:SF2">
    <property type="entry name" value="INNER MEMBRANE PROTEIN"/>
    <property type="match status" value="1"/>
</dbReference>
<comment type="caution">
    <text evidence="3">The sequence shown here is derived from an EMBL/GenBank/DDBJ whole genome shotgun (WGS) entry which is preliminary data.</text>
</comment>
<keyword evidence="1" id="KW-0472">Membrane</keyword>
<dbReference type="AlphaFoldDB" id="A0A6A9V253"/>
<dbReference type="Proteomes" id="UP000435304">
    <property type="component" value="Unassembled WGS sequence"/>
</dbReference>
<evidence type="ECO:0000313" key="3">
    <source>
        <dbReference type="EMBL" id="MVA77716.1"/>
    </source>
</evidence>
<feature type="transmembrane region" description="Helical" evidence="1">
    <location>
        <begin position="132"/>
        <end position="148"/>
    </location>
</feature>
<name>A0A6A9V253_9ACTN</name>
<feature type="domain" description="DUF418" evidence="2">
    <location>
        <begin position="241"/>
        <end position="406"/>
    </location>
</feature>
<evidence type="ECO:0000313" key="4">
    <source>
        <dbReference type="Proteomes" id="UP000435304"/>
    </source>
</evidence>
<organism evidence="3 4">
    <name type="scientific">Auraticoccus cholistanensis</name>
    <dbReference type="NCBI Taxonomy" id="2656650"/>
    <lineage>
        <taxon>Bacteria</taxon>
        <taxon>Bacillati</taxon>
        <taxon>Actinomycetota</taxon>
        <taxon>Actinomycetes</taxon>
        <taxon>Propionibacteriales</taxon>
        <taxon>Propionibacteriaceae</taxon>
        <taxon>Auraticoccus</taxon>
    </lineage>
</organism>
<feature type="transmembrane region" description="Helical" evidence="1">
    <location>
        <begin position="365"/>
        <end position="388"/>
    </location>
</feature>
<dbReference type="PANTHER" id="PTHR30590">
    <property type="entry name" value="INNER MEMBRANE PROTEIN"/>
    <property type="match status" value="1"/>
</dbReference>
<dbReference type="RefSeq" id="WP_156611936.1">
    <property type="nucleotide sequence ID" value="NZ_WPCU01000010.1"/>
</dbReference>
<keyword evidence="1" id="KW-1133">Transmembrane helix</keyword>
<feature type="transmembrane region" description="Helical" evidence="1">
    <location>
        <begin position="298"/>
        <end position="319"/>
    </location>
</feature>
<dbReference type="EMBL" id="WPCU01000010">
    <property type="protein sequence ID" value="MVA77716.1"/>
    <property type="molecule type" value="Genomic_DNA"/>
</dbReference>
<dbReference type="InterPro" id="IPR007349">
    <property type="entry name" value="DUF418"/>
</dbReference>
<keyword evidence="1" id="KW-0812">Transmembrane</keyword>
<evidence type="ECO:0000256" key="1">
    <source>
        <dbReference type="SAM" id="Phobius"/>
    </source>
</evidence>
<feature type="transmembrane region" description="Helical" evidence="1">
    <location>
        <begin position="260"/>
        <end position="278"/>
    </location>
</feature>
<dbReference type="Pfam" id="PF04235">
    <property type="entry name" value="DUF418"/>
    <property type="match status" value="1"/>
</dbReference>
<gene>
    <name evidence="3" type="ORF">GC722_17090</name>
</gene>
<reference evidence="3 4" key="1">
    <citation type="submission" date="2019-12" db="EMBL/GenBank/DDBJ databases">
        <title>Auraticoccus cholistani sp. nov., an actinomycete isolated from soil of Cholistan desert.</title>
        <authorList>
            <person name="Cheema M.T."/>
        </authorList>
    </citation>
    <scope>NUCLEOTIDE SEQUENCE [LARGE SCALE GENOMIC DNA]</scope>
    <source>
        <strain evidence="3 4">F435</strain>
    </source>
</reference>
<feature type="transmembrane region" description="Helical" evidence="1">
    <location>
        <begin position="340"/>
        <end position="359"/>
    </location>
</feature>
<sequence>MSTPVATAAPTSLRGPGRSLAPDLARGAMLLLIALANTPWYLYGTPAGLTTVHPAEGGVLDRVVQAVVITAVDSRVYPMFAFLFGYGIVQLHRRQTAAGVPERDVRRVLRRRHLWMLLLGLLHAGLLWYGDILGAYGLVGLVAVAAFLRRRDTTLVVWAAVLFSLLATSAVLAVGAAVALVVLGVPVGSSESFLELVQGINGIESWPASVPVRLGVWPFLVLGQGVLSLVIPICVLLAFWAARHGVLEHPEQHRLLLRRVAVAGISVAWLGGLPHALHHVGVLGVPDGVSWVFSVTQSVTGLAGGVGYVALFGLLAARLGRRGAGSGPVLALTAVGKRSLSCYLAQSVLCAPLLAAWGLGVGGWLGSAGTAALAVGVWLLTVAGAVALERAGRRGPAETLLRWLSYPRRAVPRPG</sequence>